<proteinExistence type="predicted"/>
<evidence type="ECO:0000313" key="1">
    <source>
        <dbReference type="EMBL" id="GFA66545.1"/>
    </source>
</evidence>
<dbReference type="EMBL" id="BKCJ010464894">
    <property type="protein sequence ID" value="GFA66545.1"/>
    <property type="molecule type" value="Genomic_DNA"/>
</dbReference>
<comment type="caution">
    <text evidence="1">The sequence shown here is derived from an EMBL/GenBank/DDBJ whole genome shotgun (WGS) entry which is preliminary data.</text>
</comment>
<accession>A0A699K1L4</accession>
<protein>
    <submittedName>
        <fullName evidence="1">Uncharacterized protein</fullName>
    </submittedName>
</protein>
<gene>
    <name evidence="1" type="ORF">Tci_638517</name>
</gene>
<sequence>MDNKGINSFVQLNAGEWMRLQTMVTSQPYQGVVRSPEEASWEWMSDSYTPWAANVRRRKMVKCYVQGSKMQKRKKGVNRGSER</sequence>
<reference evidence="1" key="1">
    <citation type="journal article" date="2019" name="Sci. Rep.">
        <title>Draft genome of Tanacetum cinerariifolium, the natural source of mosquito coil.</title>
        <authorList>
            <person name="Yamashiro T."/>
            <person name="Shiraishi A."/>
            <person name="Satake H."/>
            <person name="Nakayama K."/>
        </authorList>
    </citation>
    <scope>NUCLEOTIDE SEQUENCE</scope>
</reference>
<organism evidence="1">
    <name type="scientific">Tanacetum cinerariifolium</name>
    <name type="common">Dalmatian daisy</name>
    <name type="synonym">Chrysanthemum cinerariifolium</name>
    <dbReference type="NCBI Taxonomy" id="118510"/>
    <lineage>
        <taxon>Eukaryota</taxon>
        <taxon>Viridiplantae</taxon>
        <taxon>Streptophyta</taxon>
        <taxon>Embryophyta</taxon>
        <taxon>Tracheophyta</taxon>
        <taxon>Spermatophyta</taxon>
        <taxon>Magnoliopsida</taxon>
        <taxon>eudicotyledons</taxon>
        <taxon>Gunneridae</taxon>
        <taxon>Pentapetalae</taxon>
        <taxon>asterids</taxon>
        <taxon>campanulids</taxon>
        <taxon>Asterales</taxon>
        <taxon>Asteraceae</taxon>
        <taxon>Asteroideae</taxon>
        <taxon>Anthemideae</taxon>
        <taxon>Anthemidinae</taxon>
        <taxon>Tanacetum</taxon>
    </lineage>
</organism>
<name>A0A699K1L4_TANCI</name>
<dbReference type="AlphaFoldDB" id="A0A699K1L4"/>